<dbReference type="EMBL" id="BMAW01110146">
    <property type="protein sequence ID" value="GFT41679.1"/>
    <property type="molecule type" value="Genomic_DNA"/>
</dbReference>
<protein>
    <submittedName>
        <fullName evidence="1">Uncharacterized protein</fullName>
    </submittedName>
</protein>
<keyword evidence="2" id="KW-1185">Reference proteome</keyword>
<dbReference type="OrthoDB" id="6415337at2759"/>
<name>A0A8X6NXZ5_NEPPI</name>
<dbReference type="AlphaFoldDB" id="A0A8X6NXZ5"/>
<dbReference type="Proteomes" id="UP000887013">
    <property type="component" value="Unassembled WGS sequence"/>
</dbReference>
<evidence type="ECO:0000313" key="2">
    <source>
        <dbReference type="Proteomes" id="UP000887013"/>
    </source>
</evidence>
<sequence length="87" mass="9763">MYQYLFSPSLSLSPQVGDNFSSAHTNLLANFTHDFRSAIKDQPMGDPNTENSDSWLQVVDTFTCRFVLLPFQLIAFSPMGQDTLAVE</sequence>
<reference evidence="1" key="1">
    <citation type="submission" date="2020-08" db="EMBL/GenBank/DDBJ databases">
        <title>Multicomponent nature underlies the extraordinary mechanical properties of spider dragline silk.</title>
        <authorList>
            <person name="Kono N."/>
            <person name="Nakamura H."/>
            <person name="Mori M."/>
            <person name="Yoshida Y."/>
            <person name="Ohtoshi R."/>
            <person name="Malay A.D."/>
            <person name="Moran D.A.P."/>
            <person name="Tomita M."/>
            <person name="Numata K."/>
            <person name="Arakawa K."/>
        </authorList>
    </citation>
    <scope>NUCLEOTIDE SEQUENCE</scope>
</reference>
<proteinExistence type="predicted"/>
<evidence type="ECO:0000313" key="1">
    <source>
        <dbReference type="EMBL" id="GFT41679.1"/>
    </source>
</evidence>
<accession>A0A8X6NXZ5</accession>
<gene>
    <name evidence="1" type="ORF">NPIL_691971</name>
</gene>
<organism evidence="1 2">
    <name type="scientific">Nephila pilipes</name>
    <name type="common">Giant wood spider</name>
    <name type="synonym">Nephila maculata</name>
    <dbReference type="NCBI Taxonomy" id="299642"/>
    <lineage>
        <taxon>Eukaryota</taxon>
        <taxon>Metazoa</taxon>
        <taxon>Ecdysozoa</taxon>
        <taxon>Arthropoda</taxon>
        <taxon>Chelicerata</taxon>
        <taxon>Arachnida</taxon>
        <taxon>Araneae</taxon>
        <taxon>Araneomorphae</taxon>
        <taxon>Entelegynae</taxon>
        <taxon>Araneoidea</taxon>
        <taxon>Nephilidae</taxon>
        <taxon>Nephila</taxon>
    </lineage>
</organism>
<comment type="caution">
    <text evidence="1">The sequence shown here is derived from an EMBL/GenBank/DDBJ whole genome shotgun (WGS) entry which is preliminary data.</text>
</comment>